<organism evidence="3 4">
    <name type="scientific">Leuconostoc carnosum</name>
    <dbReference type="NCBI Taxonomy" id="1252"/>
    <lineage>
        <taxon>Bacteria</taxon>
        <taxon>Bacillati</taxon>
        <taxon>Bacillota</taxon>
        <taxon>Bacilli</taxon>
        <taxon>Lactobacillales</taxon>
        <taxon>Lactobacillaceae</taxon>
        <taxon>Leuconostoc</taxon>
    </lineage>
</organism>
<dbReference type="PANTHER" id="PTHR14239">
    <property type="entry name" value="DUDULIN-RELATED"/>
    <property type="match status" value="1"/>
</dbReference>
<protein>
    <recommendedName>
        <fullName evidence="2">Pyrroline-5-carboxylate reductase catalytic N-terminal domain-containing protein</fullName>
    </recommendedName>
</protein>
<dbReference type="EMBL" id="CP042374">
    <property type="protein sequence ID" value="QEA32769.1"/>
    <property type="molecule type" value="Genomic_DNA"/>
</dbReference>
<evidence type="ECO:0000256" key="1">
    <source>
        <dbReference type="ARBA" id="ARBA00023002"/>
    </source>
</evidence>
<dbReference type="Gene3D" id="3.40.50.720">
    <property type="entry name" value="NAD(P)-binding Rossmann-like Domain"/>
    <property type="match status" value="1"/>
</dbReference>
<keyword evidence="1" id="KW-0560">Oxidoreductase</keyword>
<evidence type="ECO:0000259" key="2">
    <source>
        <dbReference type="Pfam" id="PF03807"/>
    </source>
</evidence>
<dbReference type="SUPFAM" id="SSF51735">
    <property type="entry name" value="NAD(P)-binding Rossmann-fold domains"/>
    <property type="match status" value="1"/>
</dbReference>
<gene>
    <name evidence="3" type="ORF">FGL89_00760</name>
</gene>
<evidence type="ECO:0000313" key="3">
    <source>
        <dbReference type="EMBL" id="QEA32769.1"/>
    </source>
</evidence>
<dbReference type="PANTHER" id="PTHR14239:SF10">
    <property type="entry name" value="REDUCTASE"/>
    <property type="match status" value="1"/>
</dbReference>
<proteinExistence type="predicted"/>
<name>A0AAE6IHS8_LEUCA</name>
<dbReference type="InterPro" id="IPR036291">
    <property type="entry name" value="NAD(P)-bd_dom_sf"/>
</dbReference>
<dbReference type="RefSeq" id="WP_014974356.1">
    <property type="nucleotide sequence ID" value="NZ_CP042374.1"/>
</dbReference>
<dbReference type="InterPro" id="IPR051267">
    <property type="entry name" value="STEAP_metalloreductase"/>
</dbReference>
<dbReference type="InterPro" id="IPR028939">
    <property type="entry name" value="P5C_Rdtase_cat_N"/>
</dbReference>
<evidence type="ECO:0000313" key="4">
    <source>
        <dbReference type="Proteomes" id="UP000321332"/>
    </source>
</evidence>
<sequence length="211" mass="22134">MTIAIIGAGNIGRAIATNLSKHGQQFLLANRTVSKAKHLADEIGDNATVVTVEEAIDQADTIILAIFFADEKQLIEKYQQQLASKLVIDPSNPISFDATGTMSRTLPDGVSAGSEIKKLLLADTLYAKAFGSLDAKTLIAGGDYQDSQVILYFAADTSKAIDKVSELITNAGFAPKLVGTVDESALDIEVGGALHQMGGLNGAVPTLDSVK</sequence>
<feature type="domain" description="Pyrroline-5-carboxylate reductase catalytic N-terminal" evidence="2">
    <location>
        <begin position="2"/>
        <end position="93"/>
    </location>
</feature>
<dbReference type="GeneID" id="61186250"/>
<reference evidence="3 4" key="1">
    <citation type="submission" date="2019-06" db="EMBL/GenBank/DDBJ databases">
        <title>Genome analyses of bacteria isolated from kimchi.</title>
        <authorList>
            <person name="Lee S."/>
            <person name="Ahn S."/>
            <person name="Roh S."/>
        </authorList>
    </citation>
    <scope>NUCLEOTIDE SEQUENCE [LARGE SCALE GENOMIC DNA]</scope>
    <source>
        <strain evidence="3 4">CBA3620</strain>
    </source>
</reference>
<dbReference type="Pfam" id="PF03807">
    <property type="entry name" value="F420_oxidored"/>
    <property type="match status" value="1"/>
</dbReference>
<dbReference type="GO" id="GO:0016491">
    <property type="term" value="F:oxidoreductase activity"/>
    <property type="evidence" value="ECO:0007669"/>
    <property type="project" value="UniProtKB-KW"/>
</dbReference>
<accession>A0AAE6IHS8</accession>
<dbReference type="AlphaFoldDB" id="A0AAE6IHS8"/>
<dbReference type="Proteomes" id="UP000321332">
    <property type="component" value="Chromosome"/>
</dbReference>